<gene>
    <name evidence="2" type="ORF">PSQ40_06615</name>
</gene>
<dbReference type="SUPFAM" id="SSF53756">
    <property type="entry name" value="UDP-Glycosyltransferase/glycogen phosphorylase"/>
    <property type="match status" value="1"/>
</dbReference>
<dbReference type="Pfam" id="PF13692">
    <property type="entry name" value="Glyco_trans_1_4"/>
    <property type="match status" value="1"/>
</dbReference>
<keyword evidence="3" id="KW-1185">Reference proteome</keyword>
<evidence type="ECO:0000313" key="2">
    <source>
        <dbReference type="EMBL" id="MDD0838238.1"/>
    </source>
</evidence>
<organism evidence="2 3">
    <name type="scientific">Curvibacter cyanobacteriorum</name>
    <dbReference type="NCBI Taxonomy" id="3026422"/>
    <lineage>
        <taxon>Bacteria</taxon>
        <taxon>Pseudomonadati</taxon>
        <taxon>Pseudomonadota</taxon>
        <taxon>Betaproteobacteria</taxon>
        <taxon>Burkholderiales</taxon>
        <taxon>Comamonadaceae</taxon>
        <taxon>Curvibacter</taxon>
    </lineage>
</organism>
<dbReference type="InterPro" id="IPR028098">
    <property type="entry name" value="Glyco_trans_4-like_N"/>
</dbReference>
<accession>A0ABT5MZQ2</accession>
<dbReference type="Gene3D" id="3.40.50.2000">
    <property type="entry name" value="Glycogen Phosphorylase B"/>
    <property type="match status" value="2"/>
</dbReference>
<dbReference type="Proteomes" id="UP001528673">
    <property type="component" value="Unassembled WGS sequence"/>
</dbReference>
<comment type="caution">
    <text evidence="2">The sequence shown here is derived from an EMBL/GenBank/DDBJ whole genome shotgun (WGS) entry which is preliminary data.</text>
</comment>
<dbReference type="InterPro" id="IPR050194">
    <property type="entry name" value="Glycosyltransferase_grp1"/>
</dbReference>
<dbReference type="PANTHER" id="PTHR45947:SF3">
    <property type="entry name" value="SULFOQUINOVOSYL TRANSFERASE SQD2"/>
    <property type="match status" value="1"/>
</dbReference>
<dbReference type="NCBIfam" id="NF007640">
    <property type="entry name" value="PRK10307.1"/>
    <property type="match status" value="1"/>
</dbReference>
<sequence>MKVLLYGLNYSPEVIGIGKYTGEMAQQLAGLGFEVRVVTAPPYYPKWEVPQGHSASRYVTEQHGLVKVWRCPLWVPKRVSGLTRIVHHVSFALFSLPVMLRQAFWRPDVVWVVAPSFMGTPAALLVARTSRAKAWLHIQDFELDAAFSLGILKNQALKNWALRLERWVMRRFDKVSTISLNMRQMLLNKGVSEQATEMLPNWVDIAHIGLPKDHPSVIALRKQFNIDESAVVCLYSGNMGAKQGLEILAEVSIICSKSEEPVASRLIFVFCGNGAGREQLEQACQGLAHVRFLDLQPLETLPSLLAIADIHLLPQRADAADLVMPSKLTGMLASGRPVVATAHADTELARVVNAELGAVTGQSLGLVVPPEQGPAMARAILDLACDPLSRQEMGKAARAFAEANLDKGSVLARFGAQLNLLVHGTDASKHVAINTHAVRDGQS</sequence>
<dbReference type="RefSeq" id="WP_273949879.1">
    <property type="nucleotide sequence ID" value="NZ_JAQSIP010000002.1"/>
</dbReference>
<name>A0ABT5MZQ2_9BURK</name>
<evidence type="ECO:0000313" key="3">
    <source>
        <dbReference type="Proteomes" id="UP001528673"/>
    </source>
</evidence>
<dbReference type="CDD" id="cd03794">
    <property type="entry name" value="GT4_WbuB-like"/>
    <property type="match status" value="1"/>
</dbReference>
<dbReference type="Pfam" id="PF13579">
    <property type="entry name" value="Glyco_trans_4_4"/>
    <property type="match status" value="1"/>
</dbReference>
<proteinExistence type="predicted"/>
<feature type="domain" description="Glycosyltransferase subfamily 4-like N-terminal" evidence="1">
    <location>
        <begin position="16"/>
        <end position="202"/>
    </location>
</feature>
<reference evidence="2 3" key="1">
    <citation type="submission" date="2023-02" db="EMBL/GenBank/DDBJ databases">
        <title>Bacterial whole genomic sequence of Curvibacter sp. HBC61.</title>
        <authorList>
            <person name="Le V."/>
            <person name="Ko S.-R."/>
            <person name="Ahn C.-Y."/>
            <person name="Oh H.-M."/>
        </authorList>
    </citation>
    <scope>NUCLEOTIDE SEQUENCE [LARGE SCALE GENOMIC DNA]</scope>
    <source>
        <strain evidence="2 3">HBC61</strain>
    </source>
</reference>
<dbReference type="PANTHER" id="PTHR45947">
    <property type="entry name" value="SULFOQUINOVOSYL TRANSFERASE SQD2"/>
    <property type="match status" value="1"/>
</dbReference>
<evidence type="ECO:0000259" key="1">
    <source>
        <dbReference type="Pfam" id="PF13579"/>
    </source>
</evidence>
<protein>
    <submittedName>
        <fullName evidence="2">Glycosyltransferase WbuB</fullName>
    </submittedName>
</protein>
<dbReference type="EMBL" id="JAQSIP010000002">
    <property type="protein sequence ID" value="MDD0838238.1"/>
    <property type="molecule type" value="Genomic_DNA"/>
</dbReference>